<protein>
    <submittedName>
        <fullName evidence="1">Uncharacterized protein</fullName>
    </submittedName>
</protein>
<keyword evidence="2" id="KW-1185">Reference proteome</keyword>
<accession>A0A1G6KQB3</accession>
<dbReference type="Proteomes" id="UP000198943">
    <property type="component" value="Unassembled WGS sequence"/>
</dbReference>
<proteinExistence type="predicted"/>
<sequence length="66" mass="7862">MNSKIQIQGVPRLDETKITEEQWKRLAECAYRILVKLKSTKAGRKMLRDEIELMRKEKAERKVAKF</sequence>
<dbReference type="RefSeq" id="WP_093729979.1">
    <property type="nucleotide sequence ID" value="NZ_FMYW01000005.1"/>
</dbReference>
<name>A0A1G6KQB3_9FIRM</name>
<evidence type="ECO:0000313" key="2">
    <source>
        <dbReference type="Proteomes" id="UP000198943"/>
    </source>
</evidence>
<evidence type="ECO:0000313" key="1">
    <source>
        <dbReference type="EMBL" id="SDC33153.1"/>
    </source>
</evidence>
<gene>
    <name evidence="1" type="ORF">SAMN04487864_10538</name>
</gene>
<dbReference type="AlphaFoldDB" id="A0A1G6KQB3"/>
<reference evidence="2" key="1">
    <citation type="submission" date="2016-10" db="EMBL/GenBank/DDBJ databases">
        <authorList>
            <person name="Varghese N."/>
            <person name="Submissions S."/>
        </authorList>
    </citation>
    <scope>NUCLEOTIDE SEQUENCE [LARGE SCALE GENOMIC DNA]</scope>
    <source>
        <strain evidence="2">DSM 11005</strain>
    </source>
</reference>
<dbReference type="EMBL" id="FMYW01000005">
    <property type="protein sequence ID" value="SDC33153.1"/>
    <property type="molecule type" value="Genomic_DNA"/>
</dbReference>
<organism evidence="1 2">
    <name type="scientific">Succiniclasticum ruminis</name>
    <dbReference type="NCBI Taxonomy" id="40841"/>
    <lineage>
        <taxon>Bacteria</taxon>
        <taxon>Bacillati</taxon>
        <taxon>Bacillota</taxon>
        <taxon>Negativicutes</taxon>
        <taxon>Acidaminococcales</taxon>
        <taxon>Acidaminococcaceae</taxon>
        <taxon>Succiniclasticum</taxon>
    </lineage>
</organism>